<gene>
    <name evidence="1" type="ORF">FVF58_33715</name>
</gene>
<evidence type="ECO:0000313" key="2">
    <source>
        <dbReference type="Proteomes" id="UP000325273"/>
    </source>
</evidence>
<evidence type="ECO:0000313" key="1">
    <source>
        <dbReference type="EMBL" id="KAA1004090.1"/>
    </source>
</evidence>
<protein>
    <submittedName>
        <fullName evidence="1">Uncharacterized protein</fullName>
    </submittedName>
</protein>
<dbReference type="AlphaFoldDB" id="A0A5B0GPR2"/>
<reference evidence="1 2" key="1">
    <citation type="submission" date="2019-08" db="EMBL/GenBank/DDBJ databases">
        <title>Paraburkholderia sp. DCY113.</title>
        <authorList>
            <person name="Kang J."/>
        </authorList>
    </citation>
    <scope>NUCLEOTIDE SEQUENCE [LARGE SCALE GENOMIC DNA]</scope>
    <source>
        <strain evidence="1 2">DCY113</strain>
    </source>
</reference>
<dbReference type="EMBL" id="VTUZ01000030">
    <property type="protein sequence ID" value="KAA1004090.1"/>
    <property type="molecule type" value="Genomic_DNA"/>
</dbReference>
<dbReference type="RefSeq" id="WP_149674071.1">
    <property type="nucleotide sequence ID" value="NZ_VTUZ01000030.1"/>
</dbReference>
<name>A0A5B0GPR2_9BURK</name>
<sequence length="77" mass="8552">MSFDHAPARRVTLDAQYGVVGIDSNADHLAVTETDPSGNVRRTQRFALLREDATSGSARLCYFVLYEKVVLGNVRRP</sequence>
<organism evidence="1 2">
    <name type="scientific">Paraburkholderia panacisoli</name>
    <dbReference type="NCBI Taxonomy" id="2603818"/>
    <lineage>
        <taxon>Bacteria</taxon>
        <taxon>Pseudomonadati</taxon>
        <taxon>Pseudomonadota</taxon>
        <taxon>Betaproteobacteria</taxon>
        <taxon>Burkholderiales</taxon>
        <taxon>Burkholderiaceae</taxon>
        <taxon>Paraburkholderia</taxon>
    </lineage>
</organism>
<dbReference type="Proteomes" id="UP000325273">
    <property type="component" value="Unassembled WGS sequence"/>
</dbReference>
<comment type="caution">
    <text evidence="1">The sequence shown here is derived from an EMBL/GenBank/DDBJ whole genome shotgun (WGS) entry which is preliminary data.</text>
</comment>
<proteinExistence type="predicted"/>
<accession>A0A5B0GPR2</accession>
<keyword evidence="2" id="KW-1185">Reference proteome</keyword>